<proteinExistence type="predicted"/>
<accession>A0A6N8I099</accession>
<reference evidence="2 3" key="1">
    <citation type="submission" date="2019-09" db="EMBL/GenBank/DDBJ databases">
        <title>Genome sequence of Clostridium sp. EA1.</title>
        <authorList>
            <person name="Poehlein A."/>
            <person name="Bengelsdorf F.R."/>
            <person name="Daniel R."/>
        </authorList>
    </citation>
    <scope>NUCLEOTIDE SEQUENCE [LARGE SCALE GENOMIC DNA]</scope>
    <source>
        <strain evidence="2 3">EA1</strain>
    </source>
</reference>
<dbReference type="Proteomes" id="UP000469440">
    <property type="component" value="Unassembled WGS sequence"/>
</dbReference>
<sequence length="161" mass="18810">MQFLWYNFIKLARGVKELRIVIEEPKEGEEEQILIRCREMSPEILRAISIFKSQDAMVAYEGNEIYRIKPSDIYYIEVVDNKTFVYEKKKVYESKQKLYELEEALSAGNFLRASKSVLLNLMKIRSLSPAFSGRFEALLDNGEKVVISRQYIGDLKKRLGI</sequence>
<dbReference type="GO" id="GO:0003677">
    <property type="term" value="F:DNA binding"/>
    <property type="evidence" value="ECO:0007669"/>
    <property type="project" value="UniProtKB-KW"/>
</dbReference>
<dbReference type="Pfam" id="PF04397">
    <property type="entry name" value="LytTR"/>
    <property type="match status" value="1"/>
</dbReference>
<dbReference type="PANTHER" id="PTHR37299:SF4">
    <property type="entry name" value="TRANSCRIPTIONAL REGULATOR"/>
    <property type="match status" value="1"/>
</dbReference>
<dbReference type="GO" id="GO:0000156">
    <property type="term" value="F:phosphorelay response regulator activity"/>
    <property type="evidence" value="ECO:0007669"/>
    <property type="project" value="InterPro"/>
</dbReference>
<comment type="caution">
    <text evidence="2">The sequence shown here is derived from an EMBL/GenBank/DDBJ whole genome shotgun (WGS) entry which is preliminary data.</text>
</comment>
<evidence type="ECO:0000313" key="2">
    <source>
        <dbReference type="EMBL" id="MVB11255.1"/>
    </source>
</evidence>
<dbReference type="InterPro" id="IPR046947">
    <property type="entry name" value="LytR-like"/>
</dbReference>
<dbReference type="SMART" id="SM00850">
    <property type="entry name" value="LytTR"/>
    <property type="match status" value="1"/>
</dbReference>
<dbReference type="AlphaFoldDB" id="A0A6N8I099"/>
<evidence type="ECO:0000313" key="3">
    <source>
        <dbReference type="Proteomes" id="UP000469440"/>
    </source>
</evidence>
<dbReference type="EMBL" id="VWXL01000053">
    <property type="protein sequence ID" value="MVB11255.1"/>
    <property type="molecule type" value="Genomic_DNA"/>
</dbReference>
<keyword evidence="2" id="KW-0238">DNA-binding</keyword>
<name>A0A6N8I099_9FIRM</name>
<gene>
    <name evidence="2" type="ORF">CAFE_19630</name>
</gene>
<dbReference type="InterPro" id="IPR007492">
    <property type="entry name" value="LytTR_DNA-bd_dom"/>
</dbReference>
<dbReference type="PROSITE" id="PS50930">
    <property type="entry name" value="HTH_LYTTR"/>
    <property type="match status" value="1"/>
</dbReference>
<keyword evidence="3" id="KW-1185">Reference proteome</keyword>
<organism evidence="2 3">
    <name type="scientific">Caproicibacter fermentans</name>
    <dbReference type="NCBI Taxonomy" id="2576756"/>
    <lineage>
        <taxon>Bacteria</taxon>
        <taxon>Bacillati</taxon>
        <taxon>Bacillota</taxon>
        <taxon>Clostridia</taxon>
        <taxon>Eubacteriales</taxon>
        <taxon>Acutalibacteraceae</taxon>
        <taxon>Caproicibacter</taxon>
    </lineage>
</organism>
<evidence type="ECO:0000259" key="1">
    <source>
        <dbReference type="PROSITE" id="PS50930"/>
    </source>
</evidence>
<protein>
    <submittedName>
        <fullName evidence="2">LytTr DNA-binding domain protein</fullName>
    </submittedName>
</protein>
<feature type="domain" description="HTH LytTR-type" evidence="1">
    <location>
        <begin position="57"/>
        <end position="161"/>
    </location>
</feature>
<dbReference type="PANTHER" id="PTHR37299">
    <property type="entry name" value="TRANSCRIPTIONAL REGULATOR-RELATED"/>
    <property type="match status" value="1"/>
</dbReference>
<dbReference type="Gene3D" id="2.40.50.1020">
    <property type="entry name" value="LytTr DNA-binding domain"/>
    <property type="match status" value="1"/>
</dbReference>